<comment type="subcellular location">
    <subcellularLocation>
        <location evidence="1">Membrane</location>
        <topology evidence="1">Multi-pass membrane protein</topology>
    </subcellularLocation>
</comment>
<evidence type="ECO:0000256" key="1">
    <source>
        <dbReference type="ARBA" id="ARBA00004141"/>
    </source>
</evidence>
<feature type="transmembrane region" description="Helical" evidence="9">
    <location>
        <begin position="464"/>
        <end position="486"/>
    </location>
</feature>
<protein>
    <recommendedName>
        <fullName evidence="8">Alpha-(1-&gt;6)-mannopyranosyltransferase A</fullName>
    </recommendedName>
</protein>
<proteinExistence type="inferred from homology"/>
<dbReference type="NCBIfam" id="TIGR03459">
    <property type="entry name" value="crt_membr"/>
    <property type="match status" value="1"/>
</dbReference>
<dbReference type="InterPro" id="IPR049829">
    <property type="entry name" value="MptA/B-like"/>
</dbReference>
<evidence type="ECO:0000256" key="6">
    <source>
        <dbReference type="ARBA" id="ARBA00023136"/>
    </source>
</evidence>
<dbReference type="Pfam" id="PF26314">
    <property type="entry name" value="MptA_B_family"/>
    <property type="match status" value="1"/>
</dbReference>
<dbReference type="STRING" id="1431546.CAQU_08500"/>
<feature type="transmembrane region" description="Helical" evidence="9">
    <location>
        <begin position="296"/>
        <end position="317"/>
    </location>
</feature>
<feature type="transmembrane region" description="Helical" evidence="9">
    <location>
        <begin position="433"/>
        <end position="452"/>
    </location>
</feature>
<dbReference type="EMBL" id="CP009245">
    <property type="protein sequence ID" value="APT85102.1"/>
    <property type="molecule type" value="Genomic_DNA"/>
</dbReference>
<evidence type="ECO:0000313" key="10">
    <source>
        <dbReference type="EMBL" id="APT85102.1"/>
    </source>
</evidence>
<evidence type="ECO:0000256" key="4">
    <source>
        <dbReference type="ARBA" id="ARBA00022692"/>
    </source>
</evidence>
<keyword evidence="4 9" id="KW-0812">Transmembrane</keyword>
<gene>
    <name evidence="10" type="ORF">CAQU_08500</name>
</gene>
<dbReference type="AlphaFoldDB" id="A0A1L7CGW1"/>
<keyword evidence="2" id="KW-0328">Glycosyltransferase</keyword>
<evidence type="ECO:0000256" key="9">
    <source>
        <dbReference type="SAM" id="Phobius"/>
    </source>
</evidence>
<feature type="transmembrane region" description="Helical" evidence="9">
    <location>
        <begin position="337"/>
        <end position="355"/>
    </location>
</feature>
<evidence type="ECO:0000256" key="5">
    <source>
        <dbReference type="ARBA" id="ARBA00022989"/>
    </source>
</evidence>
<feature type="transmembrane region" description="Helical" evidence="9">
    <location>
        <begin position="89"/>
        <end position="108"/>
    </location>
</feature>
<evidence type="ECO:0000256" key="2">
    <source>
        <dbReference type="ARBA" id="ARBA00022676"/>
    </source>
</evidence>
<keyword evidence="11" id="KW-1185">Reference proteome</keyword>
<feature type="transmembrane region" description="Helical" evidence="9">
    <location>
        <begin position="367"/>
        <end position="390"/>
    </location>
</feature>
<keyword evidence="3" id="KW-0808">Transferase</keyword>
<feature type="transmembrane region" description="Helical" evidence="9">
    <location>
        <begin position="396"/>
        <end position="421"/>
    </location>
</feature>
<comment type="similarity">
    <text evidence="7">Belongs to the MptA/B family.</text>
</comment>
<dbReference type="Proteomes" id="UP000185478">
    <property type="component" value="Chromosome"/>
</dbReference>
<feature type="transmembrane region" description="Helical" evidence="9">
    <location>
        <begin position="49"/>
        <end position="68"/>
    </location>
</feature>
<keyword evidence="5 9" id="KW-1133">Transmembrane helix</keyword>
<organism evidence="10 11">
    <name type="scientific">Corynebacterium aquilae DSM 44791</name>
    <dbReference type="NCBI Taxonomy" id="1431546"/>
    <lineage>
        <taxon>Bacteria</taxon>
        <taxon>Bacillati</taxon>
        <taxon>Actinomycetota</taxon>
        <taxon>Actinomycetes</taxon>
        <taxon>Mycobacteriales</taxon>
        <taxon>Corynebacteriaceae</taxon>
        <taxon>Corynebacterium</taxon>
    </lineage>
</organism>
<accession>A0A1L7CGW1</accession>
<evidence type="ECO:0000313" key="11">
    <source>
        <dbReference type="Proteomes" id="UP000185478"/>
    </source>
</evidence>
<dbReference type="GO" id="GO:0016757">
    <property type="term" value="F:glycosyltransferase activity"/>
    <property type="evidence" value="ECO:0007669"/>
    <property type="project" value="UniProtKB-KW"/>
</dbReference>
<name>A0A1L7CGW1_9CORY</name>
<dbReference type="InterPro" id="IPR017822">
    <property type="entry name" value="MptA-like"/>
</dbReference>
<reference evidence="10 11" key="1">
    <citation type="submission" date="2014-08" db="EMBL/GenBank/DDBJ databases">
        <title>Complete genome sequence of Corynebacterium aquilae S-613T(T) (=DSM 44791(T)), isolated from the choana of a healthy golden eagle.</title>
        <authorList>
            <person name="Ruckert C."/>
            <person name="Albersmeier A."/>
            <person name="Winkler A."/>
            <person name="Kalinowski J."/>
        </authorList>
    </citation>
    <scope>NUCLEOTIDE SEQUENCE [LARGE SCALE GENOMIC DNA]</scope>
    <source>
        <strain evidence="10 11">S-613</strain>
    </source>
</reference>
<feature type="transmembrane region" description="Helical" evidence="9">
    <location>
        <begin position="174"/>
        <end position="197"/>
    </location>
</feature>
<keyword evidence="6 9" id="KW-0472">Membrane</keyword>
<dbReference type="GO" id="GO:0016020">
    <property type="term" value="C:membrane"/>
    <property type="evidence" value="ECO:0007669"/>
    <property type="project" value="UniProtKB-SubCell"/>
</dbReference>
<sequence length="496" mass="51597">MLQVAGVVGAVGAALIALGSYGAGAIRYRGGVADAVGLVWLTYGHGANVSNVAFWSGLTLLVAGWVLLGKGAIFDAGGVVVEHVLRTRAVVRCVVLWTVPLVFAAPVLSRDVYSYLMQGAMTRDGFDAYSQGAIADPGVYLYEVSHDWRTTTTPYGPLHLFIGKVVTSIAGDNVSLGVVLFKALAVFGFVLIGWTSARIAVELGGNPALALWLGAANPVVLTHLIGGLHNEALMVGASGVAVLLAVRRRLVLATAVLAVAIAIKATAIIILPFFAWMAVDRLVASRSLGWGFPARVGAAVGAGVALAAELLAVLAVITAVTRTSWGWVGEISGNGKVINPLAAPSFVAGAVIPYVRLFDEDASFNTVLALTRVVSGVLLLVGLAACWFVFHGSARRAVAGMVAAFAVATVFNAVALPWYYISPLALVGAVRPSRRVVGFVVWASIVVGMSFTASGNHKLYDAPWIVPLGLLAWGVTLWLLGARVPLSVRVGSASQR</sequence>
<feature type="transmembrane region" description="Helical" evidence="9">
    <location>
        <begin position="250"/>
        <end position="275"/>
    </location>
</feature>
<dbReference type="NCBIfam" id="NF038066">
    <property type="entry name" value="MptB"/>
    <property type="match status" value="1"/>
</dbReference>
<dbReference type="KEGG" id="caqu:CAQU_08500"/>
<evidence type="ECO:0000256" key="8">
    <source>
        <dbReference type="NCBIfam" id="TIGR03459"/>
    </source>
</evidence>
<evidence type="ECO:0000256" key="3">
    <source>
        <dbReference type="ARBA" id="ARBA00022679"/>
    </source>
</evidence>
<evidence type="ECO:0000256" key="7">
    <source>
        <dbReference type="ARBA" id="ARBA00043987"/>
    </source>
</evidence>